<name>A0A1R4HFC2_9GAMM</name>
<dbReference type="Pfam" id="PF01548">
    <property type="entry name" value="DEDD_Tnp_IS110"/>
    <property type="match status" value="1"/>
</dbReference>
<evidence type="ECO:0000259" key="1">
    <source>
        <dbReference type="Pfam" id="PF01548"/>
    </source>
</evidence>
<dbReference type="EMBL" id="FUKI01000138">
    <property type="protein sequence ID" value="SJM94906.1"/>
    <property type="molecule type" value="Genomic_DNA"/>
</dbReference>
<dbReference type="OrthoDB" id="9795150at2"/>
<protein>
    <submittedName>
        <fullName evidence="3">Transposase</fullName>
    </submittedName>
</protein>
<dbReference type="AlphaFoldDB" id="A0A1R4HFC2"/>
<dbReference type="GO" id="GO:0006313">
    <property type="term" value="P:DNA transposition"/>
    <property type="evidence" value="ECO:0007669"/>
    <property type="project" value="InterPro"/>
</dbReference>
<sequence>MSNVIIGVDIAKLKFDVARLYESKYKHAKFTNDAQGYANFIIWLASFGDINVRICMEATGAYSIPLAKFMADRGYFVSVINPAQIHAFGKSELIRAKTDKADAKLIARYGLQAELKAWVPLPINIRDLQAMTRRIEHLLEMQQMEQNRLDTADPAIIPSINAVLLTLDTELKATRKAIHDHIDNDPDLKNRSDLLDSIPGIGPAAIAHLLVALSLHHGYASAKQAVAHAGLAPKISESGTWTGKTRIAKNGDSRLRKALYMPALVAWQHNPVIRIFCERLKANGKNGKAIACAAMRKLIHLAFAILKSGEKFDPNFLLA</sequence>
<dbReference type="InterPro" id="IPR002525">
    <property type="entry name" value="Transp_IS110-like_N"/>
</dbReference>
<gene>
    <name evidence="3" type="ORF">CRENPOLYSF1_600008</name>
</gene>
<reference evidence="4" key="1">
    <citation type="submission" date="2017-02" db="EMBL/GenBank/DDBJ databases">
        <authorList>
            <person name="Daims H."/>
        </authorList>
    </citation>
    <scope>NUCLEOTIDE SEQUENCE [LARGE SCALE GENOMIC DNA]</scope>
</reference>
<organism evidence="3 4">
    <name type="scientific">Crenothrix polyspora</name>
    <dbReference type="NCBI Taxonomy" id="360316"/>
    <lineage>
        <taxon>Bacteria</taxon>
        <taxon>Pseudomonadati</taxon>
        <taxon>Pseudomonadota</taxon>
        <taxon>Gammaproteobacteria</taxon>
        <taxon>Methylococcales</taxon>
        <taxon>Crenotrichaceae</taxon>
        <taxon>Crenothrix</taxon>
    </lineage>
</organism>
<accession>A0A1R4HFC2</accession>
<dbReference type="GO" id="GO:0004803">
    <property type="term" value="F:transposase activity"/>
    <property type="evidence" value="ECO:0007669"/>
    <property type="project" value="InterPro"/>
</dbReference>
<evidence type="ECO:0000313" key="3">
    <source>
        <dbReference type="EMBL" id="SJM94906.1"/>
    </source>
</evidence>
<feature type="domain" description="Transposase IS110-like N-terminal" evidence="1">
    <location>
        <begin position="6"/>
        <end position="150"/>
    </location>
</feature>
<feature type="domain" description="Transposase IS116/IS110/IS902 C-terminal" evidence="2">
    <location>
        <begin position="193"/>
        <end position="274"/>
    </location>
</feature>
<dbReference type="InterPro" id="IPR003346">
    <property type="entry name" value="Transposase_20"/>
</dbReference>
<dbReference type="Pfam" id="PF02371">
    <property type="entry name" value="Transposase_20"/>
    <property type="match status" value="1"/>
</dbReference>
<dbReference type="InterPro" id="IPR047650">
    <property type="entry name" value="Transpos_IS110"/>
</dbReference>
<keyword evidence="4" id="KW-1185">Reference proteome</keyword>
<dbReference type="PANTHER" id="PTHR33055:SF3">
    <property type="entry name" value="PUTATIVE TRANSPOSASE FOR IS117-RELATED"/>
    <property type="match status" value="1"/>
</dbReference>
<dbReference type="Proteomes" id="UP000195667">
    <property type="component" value="Unassembled WGS sequence"/>
</dbReference>
<evidence type="ECO:0000313" key="4">
    <source>
        <dbReference type="Proteomes" id="UP000195667"/>
    </source>
</evidence>
<dbReference type="PANTHER" id="PTHR33055">
    <property type="entry name" value="TRANSPOSASE FOR INSERTION SEQUENCE ELEMENT IS1111A"/>
    <property type="match status" value="1"/>
</dbReference>
<proteinExistence type="predicted"/>
<dbReference type="NCBIfam" id="NF033542">
    <property type="entry name" value="transpos_IS110"/>
    <property type="match status" value="1"/>
</dbReference>
<evidence type="ECO:0000259" key="2">
    <source>
        <dbReference type="Pfam" id="PF02371"/>
    </source>
</evidence>
<dbReference type="GO" id="GO:0003677">
    <property type="term" value="F:DNA binding"/>
    <property type="evidence" value="ECO:0007669"/>
    <property type="project" value="InterPro"/>
</dbReference>